<evidence type="ECO:0000256" key="1">
    <source>
        <dbReference type="ARBA" id="ARBA00001966"/>
    </source>
</evidence>
<keyword evidence="4" id="KW-0408">Iron</keyword>
<dbReference type="GO" id="GO:0051536">
    <property type="term" value="F:iron-sulfur cluster binding"/>
    <property type="evidence" value="ECO:0007669"/>
    <property type="project" value="UniProtKB-KW"/>
</dbReference>
<evidence type="ECO:0000256" key="2">
    <source>
        <dbReference type="ARBA" id="ARBA00022691"/>
    </source>
</evidence>
<dbReference type="GO" id="GO:0046872">
    <property type="term" value="F:metal ion binding"/>
    <property type="evidence" value="ECO:0007669"/>
    <property type="project" value="UniProtKB-KW"/>
</dbReference>
<evidence type="ECO:0000313" key="8">
    <source>
        <dbReference type="Proteomes" id="UP000276223"/>
    </source>
</evidence>
<dbReference type="SMART" id="SM00729">
    <property type="entry name" value="Elp3"/>
    <property type="match status" value="1"/>
</dbReference>
<accession>A0A3N1VKC9</accession>
<dbReference type="Gene3D" id="3.20.20.70">
    <property type="entry name" value="Aldolase class I"/>
    <property type="match status" value="1"/>
</dbReference>
<keyword evidence="8" id="KW-1185">Reference proteome</keyword>
<dbReference type="EMBL" id="RJVA01000009">
    <property type="protein sequence ID" value="ROR03263.1"/>
    <property type="molecule type" value="Genomic_DNA"/>
</dbReference>
<evidence type="ECO:0000256" key="5">
    <source>
        <dbReference type="ARBA" id="ARBA00023014"/>
    </source>
</evidence>
<dbReference type="AlphaFoldDB" id="A0A3N1VKC9"/>
<dbReference type="PANTHER" id="PTHR43524">
    <property type="entry name" value="RADICAL SAM SUPERFAMILY PROTEIN"/>
    <property type="match status" value="1"/>
</dbReference>
<feature type="domain" description="Radical SAM core" evidence="6">
    <location>
        <begin position="112"/>
        <end position="326"/>
    </location>
</feature>
<dbReference type="InterPro" id="IPR058240">
    <property type="entry name" value="rSAM_sf"/>
</dbReference>
<sequence>MKTVATGRFREKLKRGLLVMGLKSNLLRNATLKQVEKALYDYLVVENPECRPRQVQRLRFQAMKNLLHAGARGARRGFIADKPLESLADTFVDKFVLADTEKIRAFAAFYGFDPPSFLVVSPTENCNLRCLGCYAGDRSHRAASLEAAVFRRLLREKTEAWGSHFTVISGGEPFLYRSAGWDLLDVIAENADNYFLVFTNGTLIGEALAERMAELGNVTPAISVEGFEEDTDARRGSGTHQRILHAMKCLRQAGVPFGISVTATRDNAERILSDRFLDFYFEEHGAAYGWIFQYMPIGRDASFDRLVTPEQRLWMLERELQVLEKKGYFYVDFWNGGVLSLGCIAAGRAGGYLHVDWHGNIAPCVFFPYHVDNVYDLYARGRTLSDALKSPLFVHIRRWQAEYGYNQPPERVRNLFLPCPIRDHYAEARAIIGATEARPINAEAGRSAEDVEYMRCFMEYDRRLEELLDPVWEREVRLDETG</sequence>
<organism evidence="7 8">
    <name type="scientific">Desulfosoma caldarium</name>
    <dbReference type="NCBI Taxonomy" id="610254"/>
    <lineage>
        <taxon>Bacteria</taxon>
        <taxon>Pseudomonadati</taxon>
        <taxon>Thermodesulfobacteriota</taxon>
        <taxon>Syntrophobacteria</taxon>
        <taxon>Syntrophobacterales</taxon>
        <taxon>Syntrophobacteraceae</taxon>
        <taxon>Desulfosoma</taxon>
    </lineage>
</organism>
<dbReference type="OrthoDB" id="9782387at2"/>
<dbReference type="RefSeq" id="WP_123289054.1">
    <property type="nucleotide sequence ID" value="NZ_RJVA01000009.1"/>
</dbReference>
<dbReference type="PROSITE" id="PS51918">
    <property type="entry name" value="RADICAL_SAM"/>
    <property type="match status" value="1"/>
</dbReference>
<comment type="caution">
    <text evidence="7">The sequence shown here is derived from an EMBL/GenBank/DDBJ whole genome shotgun (WGS) entry which is preliminary data.</text>
</comment>
<dbReference type="SFLD" id="SFLDS00029">
    <property type="entry name" value="Radical_SAM"/>
    <property type="match status" value="1"/>
</dbReference>
<evidence type="ECO:0000313" key="7">
    <source>
        <dbReference type="EMBL" id="ROR03263.1"/>
    </source>
</evidence>
<dbReference type="PANTHER" id="PTHR43524:SF1">
    <property type="entry name" value="RADICAL SAM SUPERFAMILY PROTEIN"/>
    <property type="match status" value="1"/>
</dbReference>
<protein>
    <submittedName>
        <fullName evidence="7">MoaA/NifB/PqqE/SkfB family radical SAM enzyme</fullName>
    </submittedName>
</protein>
<keyword evidence="2" id="KW-0949">S-adenosyl-L-methionine</keyword>
<name>A0A3N1VKC9_9BACT</name>
<dbReference type="InterPro" id="IPR013785">
    <property type="entry name" value="Aldolase_TIM"/>
</dbReference>
<dbReference type="Proteomes" id="UP000276223">
    <property type="component" value="Unassembled WGS sequence"/>
</dbReference>
<dbReference type="SFLD" id="SFLDG01067">
    <property type="entry name" value="SPASM/twitch_domain_containing"/>
    <property type="match status" value="1"/>
</dbReference>
<keyword evidence="5" id="KW-0411">Iron-sulfur</keyword>
<dbReference type="CDD" id="cd01335">
    <property type="entry name" value="Radical_SAM"/>
    <property type="match status" value="1"/>
</dbReference>
<dbReference type="InterPro" id="IPR006638">
    <property type="entry name" value="Elp3/MiaA/NifB-like_rSAM"/>
</dbReference>
<reference evidence="7 8" key="1">
    <citation type="submission" date="2018-11" db="EMBL/GenBank/DDBJ databases">
        <title>Genomic Encyclopedia of Type Strains, Phase IV (KMG-IV): sequencing the most valuable type-strain genomes for metagenomic binning, comparative biology and taxonomic classification.</title>
        <authorList>
            <person name="Goeker M."/>
        </authorList>
    </citation>
    <scope>NUCLEOTIDE SEQUENCE [LARGE SCALE GENOMIC DNA]</scope>
    <source>
        <strain evidence="7 8">DSM 22027</strain>
    </source>
</reference>
<evidence type="ECO:0000256" key="3">
    <source>
        <dbReference type="ARBA" id="ARBA00022723"/>
    </source>
</evidence>
<evidence type="ECO:0000256" key="4">
    <source>
        <dbReference type="ARBA" id="ARBA00023004"/>
    </source>
</evidence>
<evidence type="ECO:0000259" key="6">
    <source>
        <dbReference type="PROSITE" id="PS51918"/>
    </source>
</evidence>
<comment type="cofactor">
    <cofactor evidence="1">
        <name>[4Fe-4S] cluster</name>
        <dbReference type="ChEBI" id="CHEBI:49883"/>
    </cofactor>
</comment>
<dbReference type="SUPFAM" id="SSF102114">
    <property type="entry name" value="Radical SAM enzymes"/>
    <property type="match status" value="1"/>
</dbReference>
<dbReference type="Pfam" id="PF04055">
    <property type="entry name" value="Radical_SAM"/>
    <property type="match status" value="1"/>
</dbReference>
<proteinExistence type="predicted"/>
<dbReference type="InterPro" id="IPR007197">
    <property type="entry name" value="rSAM"/>
</dbReference>
<gene>
    <name evidence="7" type="ORF">EDC27_0528</name>
</gene>
<dbReference type="GO" id="GO:0003824">
    <property type="term" value="F:catalytic activity"/>
    <property type="evidence" value="ECO:0007669"/>
    <property type="project" value="InterPro"/>
</dbReference>
<keyword evidence="3" id="KW-0479">Metal-binding</keyword>